<comment type="caution">
    <text evidence="2">The sequence shown here is derived from an EMBL/GenBank/DDBJ whole genome shotgun (WGS) entry which is preliminary data.</text>
</comment>
<dbReference type="EMBL" id="LNAM01000160">
    <property type="protein sequence ID" value="KSV58809.1"/>
    <property type="molecule type" value="Genomic_DNA"/>
</dbReference>
<dbReference type="Gene3D" id="2.160.10.10">
    <property type="entry name" value="Hexapeptide repeat proteins"/>
    <property type="match status" value="1"/>
</dbReference>
<sequence>MEQDKVLIYGINQQAQQLFYLLSEDRAAETCGFVVDEGYKKEDWLLGKKVYEFEEMKKLFSAEEYQIVLSFGYKNMVKNREEKFLKCKKNGYRLFTYISKKAMVYAEAVGEGSIIYPGVFLAPFTKVGEGCFLENGVSIAHHSCCGSFCFFAPNAVVCGGTEIGDYCFLGANSVVTNGLKLSKRTLVSAGAKLSKDTVEGSVCFPAIGKITTERVPEEYTLRRKKQEKEDEEIMGQILNGYKNFGGGM</sequence>
<evidence type="ECO:0008006" key="4">
    <source>
        <dbReference type="Google" id="ProtNLM"/>
    </source>
</evidence>
<protein>
    <recommendedName>
        <fullName evidence="4">PglD N-terminal domain-containing protein</fullName>
    </recommendedName>
</protein>
<evidence type="ECO:0000313" key="2">
    <source>
        <dbReference type="EMBL" id="KSV58809.1"/>
    </source>
</evidence>
<feature type="binding site" evidence="1">
    <location>
        <position position="72"/>
    </location>
    <ligand>
        <name>substrate</name>
    </ligand>
</feature>
<organism evidence="2 3">
    <name type="scientific">Acetivibrio ethanolgignens</name>
    <dbReference type="NCBI Taxonomy" id="290052"/>
    <lineage>
        <taxon>Bacteria</taxon>
        <taxon>Bacillati</taxon>
        <taxon>Bacillota</taxon>
        <taxon>Clostridia</taxon>
        <taxon>Eubacteriales</taxon>
        <taxon>Oscillospiraceae</taxon>
        <taxon>Acetivibrio</taxon>
    </lineage>
</organism>
<dbReference type="InterPro" id="IPR001451">
    <property type="entry name" value="Hexapep"/>
</dbReference>
<dbReference type="AlphaFoldDB" id="A0A0V8QFG4"/>
<name>A0A0V8QFG4_9FIRM</name>
<gene>
    <name evidence="2" type="ORF">ASU35_11530</name>
</gene>
<dbReference type="CDD" id="cd03360">
    <property type="entry name" value="LbH_AT_putative"/>
    <property type="match status" value="1"/>
</dbReference>
<dbReference type="InterPro" id="IPR011004">
    <property type="entry name" value="Trimer_LpxA-like_sf"/>
</dbReference>
<dbReference type="SUPFAM" id="SSF51161">
    <property type="entry name" value="Trimeric LpxA-like enzymes"/>
    <property type="match status" value="1"/>
</dbReference>
<reference evidence="2 3" key="1">
    <citation type="submission" date="2015-11" db="EMBL/GenBank/DDBJ databases">
        <title>Butyribacter intestini gen. nov., sp. nov., a butyric acid-producing bacterium of the family Lachnospiraceae isolated from the human faeces.</title>
        <authorList>
            <person name="Zou Y."/>
            <person name="Xue W."/>
            <person name="Luo G."/>
            <person name="Lv M."/>
        </authorList>
    </citation>
    <scope>NUCLEOTIDE SEQUENCE [LARGE SCALE GENOMIC DNA]</scope>
    <source>
        <strain evidence="2 3">ACET-33324</strain>
    </source>
</reference>
<dbReference type="STRING" id="290052.ASU35_11530"/>
<proteinExistence type="predicted"/>
<dbReference type="PANTHER" id="PTHR43300">
    <property type="entry name" value="ACETYLTRANSFERASE"/>
    <property type="match status" value="1"/>
</dbReference>
<dbReference type="Proteomes" id="UP000054874">
    <property type="component" value="Unassembled WGS sequence"/>
</dbReference>
<keyword evidence="3" id="KW-1185">Reference proteome</keyword>
<accession>A0A0V8QFG4</accession>
<dbReference type="OrthoDB" id="9801456at2"/>
<dbReference type="RefSeq" id="WP_058352959.1">
    <property type="nucleotide sequence ID" value="NZ_CABMMD010000160.1"/>
</dbReference>
<dbReference type="InterPro" id="IPR050179">
    <property type="entry name" value="Trans_hexapeptide_repeat"/>
</dbReference>
<evidence type="ECO:0000313" key="3">
    <source>
        <dbReference type="Proteomes" id="UP000054874"/>
    </source>
</evidence>
<dbReference type="Gene3D" id="3.40.50.720">
    <property type="entry name" value="NAD(P)-binding Rossmann-like Domain"/>
    <property type="match status" value="1"/>
</dbReference>
<dbReference type="InterPro" id="IPR020019">
    <property type="entry name" value="AcTrfase_PglD-like"/>
</dbReference>
<dbReference type="Pfam" id="PF00132">
    <property type="entry name" value="Hexapep"/>
    <property type="match status" value="1"/>
</dbReference>
<evidence type="ECO:0000256" key="1">
    <source>
        <dbReference type="PIRSR" id="PIRSR620019-2"/>
    </source>
</evidence>